<protein>
    <submittedName>
        <fullName evidence="1">Uncharacterized protein</fullName>
    </submittedName>
</protein>
<reference evidence="2" key="1">
    <citation type="journal article" date="2014" name="Proc. Natl. Acad. Sci. U.S.A.">
        <title>Extensive sampling of basidiomycete genomes demonstrates inadequacy of the white-rot/brown-rot paradigm for wood decay fungi.</title>
        <authorList>
            <person name="Riley R."/>
            <person name="Salamov A.A."/>
            <person name="Brown D.W."/>
            <person name="Nagy L.G."/>
            <person name="Floudas D."/>
            <person name="Held B.W."/>
            <person name="Levasseur A."/>
            <person name="Lombard V."/>
            <person name="Morin E."/>
            <person name="Otillar R."/>
            <person name="Lindquist E.A."/>
            <person name="Sun H."/>
            <person name="LaButti K.M."/>
            <person name="Schmutz J."/>
            <person name="Jabbour D."/>
            <person name="Luo H."/>
            <person name="Baker S.E."/>
            <person name="Pisabarro A.G."/>
            <person name="Walton J.D."/>
            <person name="Blanchette R.A."/>
            <person name="Henrissat B."/>
            <person name="Martin F."/>
            <person name="Cullen D."/>
            <person name="Hibbett D.S."/>
            <person name="Grigoriev I.V."/>
        </authorList>
    </citation>
    <scope>NUCLEOTIDE SEQUENCE [LARGE SCALE GENOMIC DNA]</scope>
    <source>
        <strain evidence="2">FD-172 SS1</strain>
    </source>
</reference>
<dbReference type="InParanoid" id="A0A067MCM1"/>
<sequence>MPNDLSWRLPVRNRFIWRLLARSFERAHASSCEFVAISVYYAVAWDPSSQLASRAQSRVRRGDLGVARSHLRGFSREPKEDKERLPDAGG</sequence>
<organism evidence="1 2">
    <name type="scientific">Botryobasidium botryosum (strain FD-172 SS1)</name>
    <dbReference type="NCBI Taxonomy" id="930990"/>
    <lineage>
        <taxon>Eukaryota</taxon>
        <taxon>Fungi</taxon>
        <taxon>Dikarya</taxon>
        <taxon>Basidiomycota</taxon>
        <taxon>Agaricomycotina</taxon>
        <taxon>Agaricomycetes</taxon>
        <taxon>Cantharellales</taxon>
        <taxon>Botryobasidiaceae</taxon>
        <taxon>Botryobasidium</taxon>
    </lineage>
</organism>
<keyword evidence="2" id="KW-1185">Reference proteome</keyword>
<dbReference type="Proteomes" id="UP000027195">
    <property type="component" value="Unassembled WGS sequence"/>
</dbReference>
<dbReference type="AlphaFoldDB" id="A0A067MCM1"/>
<gene>
    <name evidence="1" type="ORF">BOTBODRAFT_369655</name>
</gene>
<name>A0A067MCM1_BOTB1</name>
<dbReference type="EMBL" id="KL198043">
    <property type="protein sequence ID" value="KDQ13513.1"/>
    <property type="molecule type" value="Genomic_DNA"/>
</dbReference>
<accession>A0A067MCM1</accession>
<evidence type="ECO:0000313" key="2">
    <source>
        <dbReference type="Proteomes" id="UP000027195"/>
    </source>
</evidence>
<dbReference type="HOGENOM" id="CLU_2440549_0_0_1"/>
<proteinExistence type="predicted"/>
<evidence type="ECO:0000313" key="1">
    <source>
        <dbReference type="EMBL" id="KDQ13513.1"/>
    </source>
</evidence>